<sequence length="185" mass="20892">MSDKGMLLILNYDILETPWWTPPYVDRVSVATICENISTIRERIRAPPDPSDTETEHKLIFEGYSGHHEIRYLRETLIGEGNIPAVSTVADVERLLSMPKDDTDSGSGDSVSKRGGNLSVRMAKKVQNFWDAFHFLFPTQFDTNLPAPEESTDLLMAIHRYIGGHRLIHNAGLCRVKWLAPAKED</sequence>
<dbReference type="OrthoDB" id="2124009at2759"/>
<keyword evidence="2" id="KW-1185">Reference proteome</keyword>
<evidence type="ECO:0000313" key="1">
    <source>
        <dbReference type="EMBL" id="RKO90238.1"/>
    </source>
</evidence>
<evidence type="ECO:0000313" key="2">
    <source>
        <dbReference type="Proteomes" id="UP000269721"/>
    </source>
</evidence>
<name>A0A4P9WFX3_9FUNG</name>
<gene>
    <name evidence="1" type="ORF">BDK51DRAFT_34179</name>
</gene>
<organism evidence="1 2">
    <name type="scientific">Blyttiomyces helicus</name>
    <dbReference type="NCBI Taxonomy" id="388810"/>
    <lineage>
        <taxon>Eukaryota</taxon>
        <taxon>Fungi</taxon>
        <taxon>Fungi incertae sedis</taxon>
        <taxon>Chytridiomycota</taxon>
        <taxon>Chytridiomycota incertae sedis</taxon>
        <taxon>Chytridiomycetes</taxon>
        <taxon>Chytridiomycetes incertae sedis</taxon>
        <taxon>Blyttiomyces</taxon>
    </lineage>
</organism>
<dbReference type="EMBL" id="KZ995654">
    <property type="protein sequence ID" value="RKO90238.1"/>
    <property type="molecule type" value="Genomic_DNA"/>
</dbReference>
<protein>
    <submittedName>
        <fullName evidence="1">Uncharacterized protein</fullName>
    </submittedName>
</protein>
<reference evidence="2" key="1">
    <citation type="journal article" date="2018" name="Nat. Microbiol.">
        <title>Leveraging single-cell genomics to expand the fungal tree of life.</title>
        <authorList>
            <person name="Ahrendt S.R."/>
            <person name="Quandt C.A."/>
            <person name="Ciobanu D."/>
            <person name="Clum A."/>
            <person name="Salamov A."/>
            <person name="Andreopoulos B."/>
            <person name="Cheng J.F."/>
            <person name="Woyke T."/>
            <person name="Pelin A."/>
            <person name="Henrissat B."/>
            <person name="Reynolds N.K."/>
            <person name="Benny G.L."/>
            <person name="Smith M.E."/>
            <person name="James T.Y."/>
            <person name="Grigoriev I.V."/>
        </authorList>
    </citation>
    <scope>NUCLEOTIDE SEQUENCE [LARGE SCALE GENOMIC DNA]</scope>
</reference>
<dbReference type="AlphaFoldDB" id="A0A4P9WFX3"/>
<dbReference type="Proteomes" id="UP000269721">
    <property type="component" value="Unassembled WGS sequence"/>
</dbReference>
<proteinExistence type="predicted"/>
<accession>A0A4P9WFX3</accession>